<keyword evidence="3" id="KW-1133">Transmembrane helix</keyword>
<evidence type="ECO:0000256" key="1">
    <source>
        <dbReference type="ARBA" id="ARBA00022729"/>
    </source>
</evidence>
<dbReference type="PROSITE" id="PS00785">
    <property type="entry name" value="5_NUCLEOTIDASE_1"/>
    <property type="match status" value="1"/>
</dbReference>
<dbReference type="InterPro" id="IPR006179">
    <property type="entry name" value="5_nucleotidase/apyrase"/>
</dbReference>
<dbReference type="AlphaFoldDB" id="A0A5C5S9Y0"/>
<keyword evidence="1 4" id="KW-0732">Signal</keyword>
<accession>A0A5C5S9Y0</accession>
<reference evidence="7 8" key="1">
    <citation type="submission" date="2019-08" db="EMBL/GenBank/DDBJ databases">
        <authorList>
            <person name="Lei W."/>
        </authorList>
    </citation>
    <scope>NUCLEOTIDE SEQUENCE [LARGE SCALE GENOMIC DNA]</scope>
    <source>
        <strain evidence="7 8">CCUG 66496</strain>
    </source>
</reference>
<feature type="region of interest" description="Disordered" evidence="2">
    <location>
        <begin position="25"/>
        <end position="117"/>
    </location>
</feature>
<comment type="caution">
    <text evidence="7">The sequence shown here is derived from an EMBL/GenBank/DDBJ whole genome shotgun (WGS) entry which is preliminary data.</text>
</comment>
<sequence>MDKKRMIPLLSSLVLSAAVLTNPAYAEEQVTESSPAPSTSASLVTEESSPQPELESSQSQDLLVPATTELETETETETDSSAVVAEPVSPTEESLAVSNRSVAPSESATVESEPAVSPVATAEASPLVTAPVTAESSVKDITILHTNDMHGNMEEGRGVLGMAKLATVVEESRKQGPTLLLDGGDALQGMPITNSTKGEEMVALMNQIGYDAMTVGNHEFDFGLDQLKRFQELLKFPIISSNIYVDGVRLLQPYTIIDKDKTVVGDEFVVIGLTTPEASTKTHPRNIPGVTFTEPIAEVEKVIAEVEARAQAEGKVYRNYVVLSHLGIDQTTLPQWQGGNLAKAFSQSKLLEGKRLIVVDGHSHTLATASYGDYVVYGQTGNYLNNVGKILVSADKMTASSLTYDDLKSVTPDPAVAAKVAQVKADFEQLNSEVLVANNPVELDADRMNVRVRETNIGNLITDAILTYGQTGFSHKTNLAVMNGGGIRKTLEKGKPITKGGTIAVLPFGNFISQIEMTGQSIYDMFVKSLGSVLQSKGETQAPVLDENGQPLLEPSGGFLHVAGAEVYYDTTLPAEERILAISIYNPETGAYEPIDLAKSYYLATNDFLAAGGDGYIMLGGAREEGPSLDTVFADFLQTQAKTLDWSLYEKINPNSRLISLSKASFEKLLEELAKAEQEDQKLDLPSTSENKELTLDQARPLVQAGTATGQATQAQTLVTTKMTSGRQTVAKPASFEVTKIASLANDKNHSLTSDKFLPLTAGNRSIMGIFAGLGLMILGLVGVRKKEE</sequence>
<dbReference type="SUPFAM" id="SSF55816">
    <property type="entry name" value="5'-nucleotidase (syn. UDP-sugar hydrolase), C-terminal domain"/>
    <property type="match status" value="1"/>
</dbReference>
<feature type="compositionally biased region" description="Low complexity" evidence="2">
    <location>
        <begin position="31"/>
        <end position="69"/>
    </location>
</feature>
<dbReference type="Proteomes" id="UP000317430">
    <property type="component" value="Unassembled WGS sequence"/>
</dbReference>
<evidence type="ECO:0000259" key="5">
    <source>
        <dbReference type="Pfam" id="PF00149"/>
    </source>
</evidence>
<dbReference type="GO" id="GO:0009166">
    <property type="term" value="P:nucleotide catabolic process"/>
    <property type="evidence" value="ECO:0007669"/>
    <property type="project" value="InterPro"/>
</dbReference>
<feature type="signal peptide" evidence="4">
    <location>
        <begin position="1"/>
        <end position="26"/>
    </location>
</feature>
<name>A0A5C5S9Y0_9STRE</name>
<evidence type="ECO:0000259" key="6">
    <source>
        <dbReference type="Pfam" id="PF02872"/>
    </source>
</evidence>
<dbReference type="EMBL" id="VOHL01000006">
    <property type="protein sequence ID" value="TWS96888.1"/>
    <property type="molecule type" value="Genomic_DNA"/>
</dbReference>
<protein>
    <submittedName>
        <fullName evidence="7">Bifunctional metallophosphatase/5'-nucleotidase</fullName>
    </submittedName>
</protein>
<gene>
    <name evidence="7" type="ORF">FRX57_06325</name>
</gene>
<feature type="transmembrane region" description="Helical" evidence="3">
    <location>
        <begin position="766"/>
        <end position="784"/>
    </location>
</feature>
<dbReference type="InterPro" id="IPR008334">
    <property type="entry name" value="5'-Nucleotdase_C"/>
</dbReference>
<evidence type="ECO:0000313" key="7">
    <source>
        <dbReference type="EMBL" id="TWS96888.1"/>
    </source>
</evidence>
<feature type="domain" description="5'-Nucleotidase C-terminal" evidence="6">
    <location>
        <begin position="443"/>
        <end position="619"/>
    </location>
</feature>
<feature type="compositionally biased region" description="Polar residues" evidence="2">
    <location>
        <begin position="96"/>
        <end position="110"/>
    </location>
</feature>
<dbReference type="InterPro" id="IPR004843">
    <property type="entry name" value="Calcineurin-like_PHP"/>
</dbReference>
<dbReference type="InterPro" id="IPR036907">
    <property type="entry name" value="5'-Nucleotdase_C_sf"/>
</dbReference>
<evidence type="ECO:0000256" key="2">
    <source>
        <dbReference type="SAM" id="MobiDB-lite"/>
    </source>
</evidence>
<evidence type="ECO:0000256" key="4">
    <source>
        <dbReference type="SAM" id="SignalP"/>
    </source>
</evidence>
<dbReference type="GO" id="GO:0030288">
    <property type="term" value="C:outer membrane-bounded periplasmic space"/>
    <property type="evidence" value="ECO:0007669"/>
    <property type="project" value="TreeGrafter"/>
</dbReference>
<keyword evidence="3" id="KW-0812">Transmembrane</keyword>
<evidence type="ECO:0000313" key="8">
    <source>
        <dbReference type="Proteomes" id="UP000317430"/>
    </source>
</evidence>
<keyword evidence="8" id="KW-1185">Reference proteome</keyword>
<dbReference type="OrthoDB" id="9801679at2"/>
<dbReference type="GO" id="GO:0008253">
    <property type="term" value="F:5'-nucleotidase activity"/>
    <property type="evidence" value="ECO:0007669"/>
    <property type="project" value="TreeGrafter"/>
</dbReference>
<feature type="chain" id="PRO_5022853152" evidence="4">
    <location>
        <begin position="27"/>
        <end position="789"/>
    </location>
</feature>
<dbReference type="GO" id="GO:0046872">
    <property type="term" value="F:metal ion binding"/>
    <property type="evidence" value="ECO:0007669"/>
    <property type="project" value="InterPro"/>
</dbReference>
<dbReference type="Pfam" id="PF02872">
    <property type="entry name" value="5_nucleotid_C"/>
    <property type="match status" value="1"/>
</dbReference>
<dbReference type="Gene3D" id="3.60.21.10">
    <property type="match status" value="1"/>
</dbReference>
<dbReference type="PRINTS" id="PR01607">
    <property type="entry name" value="APYRASEFAMLY"/>
</dbReference>
<keyword evidence="3" id="KW-0472">Membrane</keyword>
<dbReference type="InterPro" id="IPR006146">
    <property type="entry name" value="5'-Nucleotdase_CS"/>
</dbReference>
<dbReference type="Pfam" id="PF00149">
    <property type="entry name" value="Metallophos"/>
    <property type="match status" value="1"/>
</dbReference>
<dbReference type="RefSeq" id="WP_146567785.1">
    <property type="nucleotide sequence ID" value="NZ_VOHL01000006.1"/>
</dbReference>
<dbReference type="PROSITE" id="PS00786">
    <property type="entry name" value="5_NUCLEOTIDASE_2"/>
    <property type="match status" value="1"/>
</dbReference>
<dbReference type="SUPFAM" id="SSF56300">
    <property type="entry name" value="Metallo-dependent phosphatases"/>
    <property type="match status" value="1"/>
</dbReference>
<feature type="domain" description="Calcineurin-like phosphoesterase" evidence="5">
    <location>
        <begin position="142"/>
        <end position="364"/>
    </location>
</feature>
<dbReference type="InterPro" id="IPR029052">
    <property type="entry name" value="Metallo-depent_PP-like"/>
</dbReference>
<dbReference type="PANTHER" id="PTHR11575:SF24">
    <property type="entry name" value="5'-NUCLEOTIDASE"/>
    <property type="match status" value="1"/>
</dbReference>
<organism evidence="7 8">
    <name type="scientific">Streptococcus cuniculipharyngis</name>
    <dbReference type="NCBI Taxonomy" id="1562651"/>
    <lineage>
        <taxon>Bacteria</taxon>
        <taxon>Bacillati</taxon>
        <taxon>Bacillota</taxon>
        <taxon>Bacilli</taxon>
        <taxon>Lactobacillales</taxon>
        <taxon>Streptococcaceae</taxon>
        <taxon>Streptococcus</taxon>
    </lineage>
</organism>
<dbReference type="Gene3D" id="3.90.780.10">
    <property type="entry name" value="5'-Nucleotidase, C-terminal domain"/>
    <property type="match status" value="1"/>
</dbReference>
<dbReference type="GO" id="GO:0000166">
    <property type="term" value="F:nucleotide binding"/>
    <property type="evidence" value="ECO:0007669"/>
    <property type="project" value="InterPro"/>
</dbReference>
<proteinExistence type="predicted"/>
<dbReference type="GO" id="GO:0008768">
    <property type="term" value="F:UDP-sugar diphosphatase activity"/>
    <property type="evidence" value="ECO:0007669"/>
    <property type="project" value="TreeGrafter"/>
</dbReference>
<evidence type="ECO:0000256" key="3">
    <source>
        <dbReference type="SAM" id="Phobius"/>
    </source>
</evidence>
<dbReference type="PANTHER" id="PTHR11575">
    <property type="entry name" value="5'-NUCLEOTIDASE-RELATED"/>
    <property type="match status" value="1"/>
</dbReference>